<dbReference type="InterPro" id="IPR015897">
    <property type="entry name" value="CHK_kinase-like"/>
</dbReference>
<dbReference type="SUPFAM" id="SSF56112">
    <property type="entry name" value="Protein kinase-like (PK-like)"/>
    <property type="match status" value="1"/>
</dbReference>
<dbReference type="EMBL" id="GEDC01024356">
    <property type="protein sequence ID" value="JAS12942.1"/>
    <property type="molecule type" value="Transcribed_RNA"/>
</dbReference>
<organism evidence="2">
    <name type="scientific">Clastoptera arizonana</name>
    <name type="common">Arizona spittle bug</name>
    <dbReference type="NCBI Taxonomy" id="38151"/>
    <lineage>
        <taxon>Eukaryota</taxon>
        <taxon>Metazoa</taxon>
        <taxon>Ecdysozoa</taxon>
        <taxon>Arthropoda</taxon>
        <taxon>Hexapoda</taxon>
        <taxon>Insecta</taxon>
        <taxon>Pterygota</taxon>
        <taxon>Neoptera</taxon>
        <taxon>Paraneoptera</taxon>
        <taxon>Hemiptera</taxon>
        <taxon>Auchenorrhyncha</taxon>
        <taxon>Cercopoidea</taxon>
        <taxon>Clastopteridae</taxon>
        <taxon>Clastoptera</taxon>
    </lineage>
</organism>
<dbReference type="PANTHER" id="PTHR11012:SF56">
    <property type="entry name" value="CHK KINASE-LIKE DOMAIN-CONTAINING PROTEIN-RELATED"/>
    <property type="match status" value="1"/>
</dbReference>
<dbReference type="InterPro" id="IPR004119">
    <property type="entry name" value="EcKL"/>
</dbReference>
<feature type="non-terminal residue" evidence="2">
    <location>
        <position position="335"/>
    </location>
</feature>
<reference evidence="2" key="1">
    <citation type="submission" date="2015-12" db="EMBL/GenBank/DDBJ databases">
        <title>De novo transcriptome assembly of four potential Pierce s Disease insect vectors from Arizona vineyards.</title>
        <authorList>
            <person name="Tassone E.E."/>
        </authorList>
    </citation>
    <scope>NUCLEOTIDE SEQUENCE</scope>
</reference>
<protein>
    <recommendedName>
        <fullName evidence="1">CHK kinase-like domain-containing protein</fullName>
    </recommendedName>
</protein>
<gene>
    <name evidence="2" type="ORF">g.2617</name>
</gene>
<dbReference type="PANTHER" id="PTHR11012">
    <property type="entry name" value="PROTEIN KINASE-LIKE DOMAIN-CONTAINING"/>
    <property type="match status" value="1"/>
</dbReference>
<name>A0A1B6CHP6_9HEMI</name>
<accession>A0A1B6CHP6</accession>
<dbReference type="Gene3D" id="3.90.1200.10">
    <property type="match status" value="1"/>
</dbReference>
<evidence type="ECO:0000313" key="2">
    <source>
        <dbReference type="EMBL" id="JAS12942.1"/>
    </source>
</evidence>
<feature type="domain" description="CHK kinase-like" evidence="1">
    <location>
        <begin position="108"/>
        <end position="296"/>
    </location>
</feature>
<dbReference type="AlphaFoldDB" id="A0A1B6CHP6"/>
<proteinExistence type="predicted"/>
<sequence>MGTESWLNKALLMKALPEATSIDDVIELPSITKGNNLLCDVSRAVVHWNNGTNQTTSLFFKQQFKHFPTLTENEVCVYTKVLPRMFALLEKNDFCPKFYHCSDPDNILILEDLATSGFQMSCLSELVDYEHCEAAMRTIAKYHAASILLHQDDAQLVEKIGSNGIAGNKDFLKLMVDISLRVLAETIEAWPEVRGYSAKINDLRSIAKEKIIDLFAPDERSVLNHGDFTVNNMMFRYDNNAIRESRMFDFQLPSYASFALDLQTFLISSAKADVLSNRLHDLLLIYQETINSTLSKCGSAKAFKLEDIEQEFRRADLFGVYTSSTLFCMRAVGAK</sequence>
<dbReference type="SMART" id="SM00587">
    <property type="entry name" value="CHK"/>
    <property type="match status" value="1"/>
</dbReference>
<dbReference type="Pfam" id="PF02958">
    <property type="entry name" value="EcKL"/>
    <property type="match status" value="1"/>
</dbReference>
<evidence type="ECO:0000259" key="1">
    <source>
        <dbReference type="SMART" id="SM00587"/>
    </source>
</evidence>
<dbReference type="InterPro" id="IPR011009">
    <property type="entry name" value="Kinase-like_dom_sf"/>
</dbReference>